<protein>
    <submittedName>
        <fullName evidence="1">Uncharacterized protein</fullName>
    </submittedName>
</protein>
<dbReference type="EMBL" id="AZBU02000001">
    <property type="protein sequence ID" value="TMS33514.1"/>
    <property type="molecule type" value="Genomic_DNA"/>
</dbReference>
<reference evidence="1 2" key="2">
    <citation type="journal article" date="2019" name="G3 (Bethesda)">
        <title>Hybrid Assembly of the Genome of the Entomopathogenic Nematode Steinernema carpocapsae Identifies the X-Chromosome.</title>
        <authorList>
            <person name="Serra L."/>
            <person name="Macchietto M."/>
            <person name="Macias-Munoz A."/>
            <person name="McGill C.J."/>
            <person name="Rodriguez I.M."/>
            <person name="Rodriguez B."/>
            <person name="Murad R."/>
            <person name="Mortazavi A."/>
        </authorList>
    </citation>
    <scope>NUCLEOTIDE SEQUENCE [LARGE SCALE GENOMIC DNA]</scope>
    <source>
        <strain evidence="1 2">ALL</strain>
    </source>
</reference>
<dbReference type="AlphaFoldDB" id="A0A4U8UKP9"/>
<proteinExistence type="predicted"/>
<evidence type="ECO:0000313" key="1">
    <source>
        <dbReference type="EMBL" id="TMS33514.1"/>
    </source>
</evidence>
<sequence length="230" mass="26706">MWLKNLKISAALRWDTLGGSHMERKVVDTSSFYLQTYGFVVRNLRMLHGYTTLQLALMICKYFPQFCADLTEISLLELESGMLEPKAAYKLIAVIHLFFQTYFSIHMDIVVAHFEYILAQKLKSTTAELTPFITVMAPITDLSLPSNSPVTAEERLQAKDWFPGVPTADLISGKVSLGSRPGTSGIRLFEEHKKRKEERQKKKWRWERSIPLVRKARRAIWQKKYHRKTR</sequence>
<keyword evidence="2" id="KW-1185">Reference proteome</keyword>
<reference evidence="1 2" key="1">
    <citation type="journal article" date="2015" name="Genome Biol.">
        <title>Comparative genomics of Steinernema reveals deeply conserved gene regulatory networks.</title>
        <authorList>
            <person name="Dillman A.R."/>
            <person name="Macchietto M."/>
            <person name="Porter C.F."/>
            <person name="Rogers A."/>
            <person name="Williams B."/>
            <person name="Antoshechkin I."/>
            <person name="Lee M.M."/>
            <person name="Goodwin Z."/>
            <person name="Lu X."/>
            <person name="Lewis E.E."/>
            <person name="Goodrich-Blair H."/>
            <person name="Stock S.P."/>
            <person name="Adams B.J."/>
            <person name="Sternberg P.W."/>
            <person name="Mortazavi A."/>
        </authorList>
    </citation>
    <scope>NUCLEOTIDE SEQUENCE [LARGE SCALE GENOMIC DNA]</scope>
    <source>
        <strain evidence="1 2">ALL</strain>
    </source>
</reference>
<evidence type="ECO:0000313" key="2">
    <source>
        <dbReference type="Proteomes" id="UP000298663"/>
    </source>
</evidence>
<comment type="caution">
    <text evidence="1">The sequence shown here is derived from an EMBL/GenBank/DDBJ whole genome shotgun (WGS) entry which is preliminary data.</text>
</comment>
<accession>A0A4U8UKP9</accession>
<gene>
    <name evidence="1" type="ORF">L596_001246</name>
</gene>
<name>A0A4U8UKP9_STECR</name>
<dbReference type="Proteomes" id="UP000298663">
    <property type="component" value="Unassembled WGS sequence"/>
</dbReference>
<organism evidence="1 2">
    <name type="scientific">Steinernema carpocapsae</name>
    <name type="common">Entomopathogenic nematode</name>
    <dbReference type="NCBI Taxonomy" id="34508"/>
    <lineage>
        <taxon>Eukaryota</taxon>
        <taxon>Metazoa</taxon>
        <taxon>Ecdysozoa</taxon>
        <taxon>Nematoda</taxon>
        <taxon>Chromadorea</taxon>
        <taxon>Rhabditida</taxon>
        <taxon>Tylenchina</taxon>
        <taxon>Panagrolaimomorpha</taxon>
        <taxon>Strongyloidoidea</taxon>
        <taxon>Steinernematidae</taxon>
        <taxon>Steinernema</taxon>
    </lineage>
</organism>